<keyword evidence="2" id="KW-0663">Pyridoxal phosphate</keyword>
<dbReference type="EMBL" id="RAVZ01000023">
    <property type="protein sequence ID" value="RKG92576.1"/>
    <property type="molecule type" value="Genomic_DNA"/>
</dbReference>
<protein>
    <submittedName>
        <fullName evidence="4">Pyridoxal-phosphate dependent enzyme</fullName>
    </submittedName>
</protein>
<comment type="caution">
    <text evidence="4">The sequence shown here is derived from an EMBL/GenBank/DDBJ whole genome shotgun (WGS) entry which is preliminary data.</text>
</comment>
<reference evidence="5" key="1">
    <citation type="submission" date="2018-09" db="EMBL/GenBank/DDBJ databases">
        <authorList>
            <person name="Livingstone P.G."/>
            <person name="Whitworth D.E."/>
        </authorList>
    </citation>
    <scope>NUCLEOTIDE SEQUENCE [LARGE SCALE GENOMIC DNA]</scope>
    <source>
        <strain evidence="5">CA054A</strain>
    </source>
</reference>
<comment type="cofactor">
    <cofactor evidence="1">
        <name>pyridoxal 5'-phosphate</name>
        <dbReference type="ChEBI" id="CHEBI:597326"/>
    </cofactor>
</comment>
<evidence type="ECO:0000256" key="2">
    <source>
        <dbReference type="ARBA" id="ARBA00022898"/>
    </source>
</evidence>
<organism evidence="4 5">
    <name type="scientific">Corallococcus terminator</name>
    <dbReference type="NCBI Taxonomy" id="2316733"/>
    <lineage>
        <taxon>Bacteria</taxon>
        <taxon>Pseudomonadati</taxon>
        <taxon>Myxococcota</taxon>
        <taxon>Myxococcia</taxon>
        <taxon>Myxococcales</taxon>
        <taxon>Cystobacterineae</taxon>
        <taxon>Myxococcaceae</taxon>
        <taxon>Corallococcus</taxon>
    </lineage>
</organism>
<dbReference type="SUPFAM" id="SSF53686">
    <property type="entry name" value="Tryptophan synthase beta subunit-like PLP-dependent enzymes"/>
    <property type="match status" value="1"/>
</dbReference>
<dbReference type="Proteomes" id="UP000268094">
    <property type="component" value="Unassembled WGS sequence"/>
</dbReference>
<gene>
    <name evidence="4" type="ORF">D7V88_05790</name>
</gene>
<evidence type="ECO:0000256" key="1">
    <source>
        <dbReference type="ARBA" id="ARBA00001933"/>
    </source>
</evidence>
<dbReference type="InterPro" id="IPR001926">
    <property type="entry name" value="TrpB-like_PALP"/>
</dbReference>
<feature type="domain" description="Tryptophan synthase beta chain-like PALP" evidence="3">
    <location>
        <begin position="24"/>
        <end position="187"/>
    </location>
</feature>
<evidence type="ECO:0000313" key="4">
    <source>
        <dbReference type="EMBL" id="RKG92576.1"/>
    </source>
</evidence>
<dbReference type="RefSeq" id="WP_120539598.1">
    <property type="nucleotide sequence ID" value="NZ_RAVZ01000023.1"/>
</dbReference>
<name>A0A3A8JCE7_9BACT</name>
<dbReference type="Pfam" id="PF00291">
    <property type="entry name" value="PALP"/>
    <property type="match status" value="1"/>
</dbReference>
<evidence type="ECO:0000313" key="5">
    <source>
        <dbReference type="Proteomes" id="UP000268094"/>
    </source>
</evidence>
<accession>A0A3A8JCE7</accession>
<evidence type="ECO:0000259" key="3">
    <source>
        <dbReference type="Pfam" id="PF00291"/>
    </source>
</evidence>
<dbReference type="AlphaFoldDB" id="A0A3A8JCE7"/>
<dbReference type="InterPro" id="IPR036052">
    <property type="entry name" value="TrpB-like_PALP_sf"/>
</dbReference>
<proteinExistence type="predicted"/>
<dbReference type="Gene3D" id="3.40.50.1100">
    <property type="match status" value="2"/>
</dbReference>
<sequence length="257" mass="27716">MRGAYSLSRPRVDGPVVLWGGALPSGSLKYLTFSRYLAALPPGSRGLVELSGGSSALALDVLGRERGVPTVALTDAAGEAYLRAHGFQGQVRHADSIAKLWEHALAYEREGWCWPRQLTNAAMVACVESWASALRAHVRERFPKVRRVVCGFGTGATLVGLTRVFSTGGFTVTGLQPAPGRPLPGWRTWAHQNLGPEDLFFAHHQRVPLDTAAPASDGFTALMDWARRQARPEEVLVIAHNAREQVPAYVAASSAQA</sequence>
<dbReference type="OrthoDB" id="5501032at2"/>
<keyword evidence="5" id="KW-1185">Reference proteome</keyword>